<comment type="caution">
    <text evidence="1">The sequence shown here is derived from an EMBL/GenBank/DDBJ whole genome shotgun (WGS) entry which is preliminary data.</text>
</comment>
<gene>
    <name evidence="1" type="ORF">IAC39_07600</name>
</gene>
<proteinExistence type="predicted"/>
<evidence type="ECO:0000313" key="1">
    <source>
        <dbReference type="EMBL" id="HIT59556.1"/>
    </source>
</evidence>
<name>A0A9D1KKY3_9FIRM</name>
<reference evidence="1" key="1">
    <citation type="submission" date="2020-10" db="EMBL/GenBank/DDBJ databases">
        <authorList>
            <person name="Gilroy R."/>
        </authorList>
    </citation>
    <scope>NUCLEOTIDE SEQUENCE</scope>
    <source>
        <strain evidence="1">CHK33-4379</strain>
    </source>
</reference>
<accession>A0A9D1KKY3</accession>
<protein>
    <submittedName>
        <fullName evidence="1">Uncharacterized protein</fullName>
    </submittedName>
</protein>
<evidence type="ECO:0000313" key="2">
    <source>
        <dbReference type="Proteomes" id="UP000824136"/>
    </source>
</evidence>
<sequence>MLSHSASYSPNFDVRKVGIEIKILDDSDLVRKSASAQLMYGAFTDASDPNVLIDGSVTGGYVETNSSSVSKNIDIYLSQEHPPEYAKVYFSSDSSVPEFFSSLWYKNNDSSNLQIENLTESDKEVYISIPDGFDHPTRFTLVMGGSGIKITEVEFCAPGENTAFTENEIISAEITEEVDICAESFHGRKLTFEAAGLESFGLDDISCFGGRMIEARLSINGEMINAGWFYIDNAVSYDGGSRAKFSCSDIVTRADKFITGLSTGGAKTLGEVINLGSGAAAYLDFSIDDYSANAYICGDMYTDYDSQRNCLQLAAQAANLSSIWVNRNGVVRISCLVKGTGYVCELHPDDILEYSELSVGVRTDYVQVHGENSSGVTASKIGAYSHGCMMEMLENDFLVSSQGAVVAENYMAAKNCRVIAKLRLRCDPTIEIGDRVKLYSRSDSDMGEFTVISQKINFDKTGLHSDMTLVAPLE</sequence>
<reference evidence="1" key="2">
    <citation type="journal article" date="2021" name="PeerJ">
        <title>Extensive microbial diversity within the chicken gut microbiome revealed by metagenomics and culture.</title>
        <authorList>
            <person name="Gilroy R."/>
            <person name="Ravi A."/>
            <person name="Getino M."/>
            <person name="Pursley I."/>
            <person name="Horton D.L."/>
            <person name="Alikhan N.F."/>
            <person name="Baker D."/>
            <person name="Gharbi K."/>
            <person name="Hall N."/>
            <person name="Watson M."/>
            <person name="Adriaenssens E.M."/>
            <person name="Foster-Nyarko E."/>
            <person name="Jarju S."/>
            <person name="Secka A."/>
            <person name="Antonio M."/>
            <person name="Oren A."/>
            <person name="Chaudhuri R.R."/>
            <person name="La Ragione R."/>
            <person name="Hildebrand F."/>
            <person name="Pallen M.J."/>
        </authorList>
    </citation>
    <scope>NUCLEOTIDE SEQUENCE</scope>
    <source>
        <strain evidence="1">CHK33-4379</strain>
    </source>
</reference>
<dbReference type="Proteomes" id="UP000824136">
    <property type="component" value="Unassembled WGS sequence"/>
</dbReference>
<organism evidence="1 2">
    <name type="scientific">Candidatus Faeciplasma pullistercoris</name>
    <dbReference type="NCBI Taxonomy" id="2840800"/>
    <lineage>
        <taxon>Bacteria</taxon>
        <taxon>Bacillati</taxon>
        <taxon>Bacillota</taxon>
        <taxon>Clostridia</taxon>
        <taxon>Eubacteriales</taxon>
        <taxon>Oscillospiraceae</taxon>
        <taxon>Oscillospiraceae incertae sedis</taxon>
        <taxon>Candidatus Faeciplasma</taxon>
    </lineage>
</organism>
<dbReference type="EMBL" id="DVLL01000023">
    <property type="protein sequence ID" value="HIT59556.1"/>
    <property type="molecule type" value="Genomic_DNA"/>
</dbReference>
<dbReference type="AlphaFoldDB" id="A0A9D1KKY3"/>